<comment type="miscellaneous">
    <text evidence="9">This enzyme catalyzes only one turnover and therefore is not strictly catalytic. According to one definition, an enzyme is a biocatalyst that acts repeatedly and over many reaction cycles.</text>
</comment>
<dbReference type="EMBL" id="MSPR01000002">
    <property type="protein sequence ID" value="ONK30880.1"/>
    <property type="molecule type" value="Genomic_DNA"/>
</dbReference>
<dbReference type="EMBL" id="MSPT01000001">
    <property type="protein sequence ID" value="ONK29596.1"/>
    <property type="molecule type" value="Genomic_DNA"/>
</dbReference>
<gene>
    <name evidence="13" type="ORF">BVE84_02120</name>
    <name evidence="12" type="ORF">BVE86_00810</name>
</gene>
<dbReference type="InterPro" id="IPR023546">
    <property type="entry name" value="MGMT"/>
</dbReference>
<dbReference type="RefSeq" id="WP_076995433.1">
    <property type="nucleotide sequence ID" value="NZ_MSPR01000002.1"/>
</dbReference>
<comment type="function">
    <text evidence="9">Involved in the cellular defense against the biological effects of O6-methylguanine (O6-MeG) and O4-methylthymine (O4-MeT) in DNA. Repairs the methylated nucleobase in DNA by stoichiometrically transferring the methyl group to a cysteine residue in the enzyme. This is a suicide reaction: the enzyme is irreversibly inactivated.</text>
</comment>
<dbReference type="PANTHER" id="PTHR10815">
    <property type="entry name" value="METHYLATED-DNA--PROTEIN-CYSTEINE METHYLTRANSFERASE"/>
    <property type="match status" value="1"/>
</dbReference>
<evidence type="ECO:0000256" key="9">
    <source>
        <dbReference type="HAMAP-Rule" id="MF_00772"/>
    </source>
</evidence>
<name>A0AB36JU46_9STRE</name>
<dbReference type="Pfam" id="PF02870">
    <property type="entry name" value="Methyltransf_1N"/>
    <property type="match status" value="1"/>
</dbReference>
<dbReference type="GO" id="GO:0032259">
    <property type="term" value="P:methylation"/>
    <property type="evidence" value="ECO:0007669"/>
    <property type="project" value="UniProtKB-KW"/>
</dbReference>
<comment type="catalytic activity">
    <reaction evidence="1 9">
        <text>a 4-O-methyl-thymidine in DNA + L-cysteinyl-[protein] = a thymidine in DNA + S-methyl-L-cysteinyl-[protein]</text>
        <dbReference type="Rhea" id="RHEA:53428"/>
        <dbReference type="Rhea" id="RHEA-COMP:10131"/>
        <dbReference type="Rhea" id="RHEA-COMP:10132"/>
        <dbReference type="Rhea" id="RHEA-COMP:13555"/>
        <dbReference type="Rhea" id="RHEA-COMP:13556"/>
        <dbReference type="ChEBI" id="CHEBI:29950"/>
        <dbReference type="ChEBI" id="CHEBI:82612"/>
        <dbReference type="ChEBI" id="CHEBI:137386"/>
        <dbReference type="ChEBI" id="CHEBI:137387"/>
        <dbReference type="EC" id="2.1.1.63"/>
    </reaction>
</comment>
<evidence type="ECO:0000259" key="11">
    <source>
        <dbReference type="Pfam" id="PF02870"/>
    </source>
</evidence>
<evidence type="ECO:0000256" key="6">
    <source>
        <dbReference type="ARBA" id="ARBA00022763"/>
    </source>
</evidence>
<dbReference type="PROSITE" id="PS00374">
    <property type="entry name" value="MGMT"/>
    <property type="match status" value="1"/>
</dbReference>
<dbReference type="InterPro" id="IPR036388">
    <property type="entry name" value="WH-like_DNA-bd_sf"/>
</dbReference>
<dbReference type="CDD" id="cd06445">
    <property type="entry name" value="ATase"/>
    <property type="match status" value="1"/>
</dbReference>
<evidence type="ECO:0000313" key="13">
    <source>
        <dbReference type="EMBL" id="ONK30880.1"/>
    </source>
</evidence>
<dbReference type="Gene3D" id="3.30.160.70">
    <property type="entry name" value="Methylated DNA-protein cysteine methyltransferase domain"/>
    <property type="match status" value="1"/>
</dbReference>
<comment type="caution">
    <text evidence="12">The sequence shown here is derived from an EMBL/GenBank/DDBJ whole genome shotgun (WGS) entry which is preliminary data.</text>
</comment>
<dbReference type="GO" id="GO:0005737">
    <property type="term" value="C:cytoplasm"/>
    <property type="evidence" value="ECO:0007669"/>
    <property type="project" value="UniProtKB-SubCell"/>
</dbReference>
<dbReference type="GO" id="GO:0006307">
    <property type="term" value="P:DNA alkylation repair"/>
    <property type="evidence" value="ECO:0007669"/>
    <property type="project" value="UniProtKB-UniRule"/>
</dbReference>
<dbReference type="HAMAP" id="MF_00772">
    <property type="entry name" value="OGT"/>
    <property type="match status" value="1"/>
</dbReference>
<keyword evidence="15" id="KW-1185">Reference proteome</keyword>
<evidence type="ECO:0000256" key="8">
    <source>
        <dbReference type="ARBA" id="ARBA00049348"/>
    </source>
</evidence>
<comment type="catalytic activity">
    <reaction evidence="8 9">
        <text>a 6-O-methyl-2'-deoxyguanosine in DNA + L-cysteinyl-[protein] = S-methyl-L-cysteinyl-[protein] + a 2'-deoxyguanosine in DNA</text>
        <dbReference type="Rhea" id="RHEA:24000"/>
        <dbReference type="Rhea" id="RHEA-COMP:10131"/>
        <dbReference type="Rhea" id="RHEA-COMP:10132"/>
        <dbReference type="Rhea" id="RHEA-COMP:11367"/>
        <dbReference type="Rhea" id="RHEA-COMP:11368"/>
        <dbReference type="ChEBI" id="CHEBI:29950"/>
        <dbReference type="ChEBI" id="CHEBI:82612"/>
        <dbReference type="ChEBI" id="CHEBI:85445"/>
        <dbReference type="ChEBI" id="CHEBI:85448"/>
        <dbReference type="EC" id="2.1.1.63"/>
    </reaction>
</comment>
<evidence type="ECO:0000313" key="12">
    <source>
        <dbReference type="EMBL" id="ONK29596.1"/>
    </source>
</evidence>
<dbReference type="FunFam" id="1.10.10.10:FF:000214">
    <property type="entry name" value="Methylated-DNA--protein-cysteine methyltransferase"/>
    <property type="match status" value="1"/>
</dbReference>
<keyword evidence="5 9" id="KW-0808">Transferase</keyword>
<evidence type="ECO:0000256" key="4">
    <source>
        <dbReference type="ARBA" id="ARBA00022603"/>
    </source>
</evidence>
<dbReference type="InterPro" id="IPR001497">
    <property type="entry name" value="MethylDNA_cys_MeTrfase_AS"/>
</dbReference>
<dbReference type="NCBIfam" id="TIGR00589">
    <property type="entry name" value="ogt"/>
    <property type="match status" value="1"/>
</dbReference>
<keyword evidence="3 9" id="KW-0963">Cytoplasm</keyword>
<proteinExistence type="inferred from homology"/>
<protein>
    <recommendedName>
        <fullName evidence="9">Methylated-DNA--protein-cysteine methyltransferase</fullName>
        <ecNumber evidence="9">2.1.1.63</ecNumber>
    </recommendedName>
    <alternativeName>
        <fullName evidence="9">6-O-methylguanine-DNA methyltransferase</fullName>
        <shortName evidence="9">MGMT</shortName>
    </alternativeName>
    <alternativeName>
        <fullName evidence="9">O-6-methylguanine-DNA-alkyltransferase</fullName>
    </alternativeName>
</protein>
<dbReference type="Pfam" id="PF01035">
    <property type="entry name" value="DNA_binding_1"/>
    <property type="match status" value="1"/>
</dbReference>
<feature type="active site" description="Nucleophile; methyl group acceptor" evidence="9">
    <location>
        <position position="130"/>
    </location>
</feature>
<dbReference type="AlphaFoldDB" id="A0AB36JU46"/>
<evidence type="ECO:0000256" key="3">
    <source>
        <dbReference type="ARBA" id="ARBA00022490"/>
    </source>
</evidence>
<keyword evidence="6 9" id="KW-0227">DNA damage</keyword>
<evidence type="ECO:0000313" key="14">
    <source>
        <dbReference type="Proteomes" id="UP000188600"/>
    </source>
</evidence>
<dbReference type="Proteomes" id="UP000188946">
    <property type="component" value="Unassembled WGS sequence"/>
</dbReference>
<dbReference type="Proteomes" id="UP000188600">
    <property type="component" value="Unassembled WGS sequence"/>
</dbReference>
<evidence type="ECO:0000256" key="1">
    <source>
        <dbReference type="ARBA" id="ARBA00001286"/>
    </source>
</evidence>
<comment type="similarity">
    <text evidence="2 9">Belongs to the MGMT family.</text>
</comment>
<keyword evidence="7 9" id="KW-0234">DNA repair</keyword>
<evidence type="ECO:0000313" key="15">
    <source>
        <dbReference type="Proteomes" id="UP000188946"/>
    </source>
</evidence>
<accession>A0AB36JU46</accession>
<dbReference type="InterPro" id="IPR036631">
    <property type="entry name" value="MGMT_N_sf"/>
</dbReference>
<dbReference type="InterPro" id="IPR008332">
    <property type="entry name" value="MethylG_MeTrfase_N"/>
</dbReference>
<dbReference type="GO" id="GO:0003908">
    <property type="term" value="F:methylated-DNA-[protein]-cysteine S-methyltransferase activity"/>
    <property type="evidence" value="ECO:0007669"/>
    <property type="project" value="UniProtKB-UniRule"/>
</dbReference>
<sequence>MTYYKMFYSSPLGDMSLIATDKGLRGIWFENQQYFERGVSELPLLENHPILMQATSMLDTYFAGQAVDVSAMPIDVPATSFQKAVWQILQEIPCGETLTYGQIAQRLGCRSSQAVGGAVGKNPISVLIPCHRVVGSQGQLTGYAGGVEKKRWLLAHESLMKKGDS</sequence>
<evidence type="ECO:0000256" key="2">
    <source>
        <dbReference type="ARBA" id="ARBA00008711"/>
    </source>
</evidence>
<dbReference type="SUPFAM" id="SSF53155">
    <property type="entry name" value="Methylated DNA-protein cysteine methyltransferase domain"/>
    <property type="match status" value="1"/>
</dbReference>
<dbReference type="InterPro" id="IPR036217">
    <property type="entry name" value="MethylDNA_cys_MeTrfase_DNAb"/>
</dbReference>
<evidence type="ECO:0000256" key="5">
    <source>
        <dbReference type="ARBA" id="ARBA00022679"/>
    </source>
</evidence>
<dbReference type="SUPFAM" id="SSF46767">
    <property type="entry name" value="Methylated DNA-protein cysteine methyltransferase, C-terminal domain"/>
    <property type="match status" value="1"/>
</dbReference>
<evidence type="ECO:0000259" key="10">
    <source>
        <dbReference type="Pfam" id="PF01035"/>
    </source>
</evidence>
<dbReference type="EC" id="2.1.1.63" evidence="9"/>
<feature type="domain" description="Methylated-DNA-[protein]-cysteine S-methyltransferase DNA binding" evidence="10">
    <location>
        <begin position="80"/>
        <end position="158"/>
    </location>
</feature>
<dbReference type="PANTHER" id="PTHR10815:SF5">
    <property type="entry name" value="METHYLATED-DNA--PROTEIN-CYSTEINE METHYLTRANSFERASE"/>
    <property type="match status" value="1"/>
</dbReference>
<comment type="subcellular location">
    <subcellularLocation>
        <location evidence="9">Cytoplasm</location>
    </subcellularLocation>
</comment>
<reference evidence="14 15" key="1">
    <citation type="submission" date="2016-12" db="EMBL/GenBank/DDBJ databases">
        <authorList>
            <person name="Gulvik C.A."/>
        </authorList>
    </citation>
    <scope>NUCLEOTIDE SEQUENCE [LARGE SCALE GENOMIC DNA]</scope>
    <source>
        <strain evidence="13 15">12-5202</strain>
        <strain evidence="12 14">12-5291</strain>
    </source>
</reference>
<organism evidence="12 14">
    <name type="scientific">Streptococcus azizii</name>
    <dbReference type="NCBI Taxonomy" id="1579424"/>
    <lineage>
        <taxon>Bacteria</taxon>
        <taxon>Bacillati</taxon>
        <taxon>Bacillota</taxon>
        <taxon>Bacilli</taxon>
        <taxon>Lactobacillales</taxon>
        <taxon>Streptococcaceae</taxon>
        <taxon>Streptococcus</taxon>
    </lineage>
</organism>
<dbReference type="Gene3D" id="1.10.10.10">
    <property type="entry name" value="Winged helix-like DNA-binding domain superfamily/Winged helix DNA-binding domain"/>
    <property type="match status" value="1"/>
</dbReference>
<evidence type="ECO:0000256" key="7">
    <source>
        <dbReference type="ARBA" id="ARBA00023204"/>
    </source>
</evidence>
<keyword evidence="4 9" id="KW-0489">Methyltransferase</keyword>
<dbReference type="InterPro" id="IPR014048">
    <property type="entry name" value="MethylDNA_cys_MeTrfase_DNA-bd"/>
</dbReference>
<feature type="domain" description="Methylguanine DNA methyltransferase ribonuclease-like" evidence="11">
    <location>
        <begin position="4"/>
        <end position="75"/>
    </location>
</feature>